<evidence type="ECO:0000313" key="2">
    <source>
        <dbReference type="Proteomes" id="UP000828390"/>
    </source>
</evidence>
<reference evidence="1" key="1">
    <citation type="journal article" date="2019" name="bioRxiv">
        <title>The Genome of the Zebra Mussel, Dreissena polymorpha: A Resource for Invasive Species Research.</title>
        <authorList>
            <person name="McCartney M.A."/>
            <person name="Auch B."/>
            <person name="Kono T."/>
            <person name="Mallez S."/>
            <person name="Zhang Y."/>
            <person name="Obille A."/>
            <person name="Becker A."/>
            <person name="Abrahante J.E."/>
            <person name="Garbe J."/>
            <person name="Badalamenti J.P."/>
            <person name="Herman A."/>
            <person name="Mangelson H."/>
            <person name="Liachko I."/>
            <person name="Sullivan S."/>
            <person name="Sone E.D."/>
            <person name="Koren S."/>
            <person name="Silverstein K.A.T."/>
            <person name="Beckman K.B."/>
            <person name="Gohl D.M."/>
        </authorList>
    </citation>
    <scope>NUCLEOTIDE SEQUENCE</scope>
    <source>
        <strain evidence="1">Duluth1</strain>
        <tissue evidence="1">Whole animal</tissue>
    </source>
</reference>
<keyword evidence="2" id="KW-1185">Reference proteome</keyword>
<comment type="caution">
    <text evidence="1">The sequence shown here is derived from an EMBL/GenBank/DDBJ whole genome shotgun (WGS) entry which is preliminary data.</text>
</comment>
<gene>
    <name evidence="1" type="ORF">DPMN_017105</name>
</gene>
<evidence type="ECO:0000313" key="1">
    <source>
        <dbReference type="EMBL" id="KAH3892968.1"/>
    </source>
</evidence>
<proteinExistence type="predicted"/>
<reference evidence="1" key="2">
    <citation type="submission" date="2020-11" db="EMBL/GenBank/DDBJ databases">
        <authorList>
            <person name="McCartney M.A."/>
            <person name="Auch B."/>
            <person name="Kono T."/>
            <person name="Mallez S."/>
            <person name="Becker A."/>
            <person name="Gohl D.M."/>
            <person name="Silverstein K.A.T."/>
            <person name="Koren S."/>
            <person name="Bechman K.B."/>
            <person name="Herman A."/>
            <person name="Abrahante J.E."/>
            <person name="Garbe J."/>
        </authorList>
    </citation>
    <scope>NUCLEOTIDE SEQUENCE</scope>
    <source>
        <strain evidence="1">Duluth1</strain>
        <tissue evidence="1">Whole animal</tissue>
    </source>
</reference>
<dbReference type="Proteomes" id="UP000828390">
    <property type="component" value="Unassembled WGS sequence"/>
</dbReference>
<name>A0A9D4NAT9_DREPO</name>
<organism evidence="1 2">
    <name type="scientific">Dreissena polymorpha</name>
    <name type="common">Zebra mussel</name>
    <name type="synonym">Mytilus polymorpha</name>
    <dbReference type="NCBI Taxonomy" id="45954"/>
    <lineage>
        <taxon>Eukaryota</taxon>
        <taxon>Metazoa</taxon>
        <taxon>Spiralia</taxon>
        <taxon>Lophotrochozoa</taxon>
        <taxon>Mollusca</taxon>
        <taxon>Bivalvia</taxon>
        <taxon>Autobranchia</taxon>
        <taxon>Heteroconchia</taxon>
        <taxon>Euheterodonta</taxon>
        <taxon>Imparidentia</taxon>
        <taxon>Neoheterodontei</taxon>
        <taxon>Myida</taxon>
        <taxon>Dreissenoidea</taxon>
        <taxon>Dreissenidae</taxon>
        <taxon>Dreissena</taxon>
    </lineage>
</organism>
<protein>
    <submittedName>
        <fullName evidence="1">Uncharacterized protein</fullName>
    </submittedName>
</protein>
<dbReference type="EMBL" id="JAIWYP010000001">
    <property type="protein sequence ID" value="KAH3892968.1"/>
    <property type="molecule type" value="Genomic_DNA"/>
</dbReference>
<accession>A0A9D4NAT9</accession>
<dbReference type="AlphaFoldDB" id="A0A9D4NAT9"/>
<sequence>MGRNDQVRIDQAGNVLGAKHPRTLQWLLGNSLQFRSYYYLYKTYFRSPWKSQDNPGDPVRK</sequence>